<accession>A0A317KET6</accession>
<dbReference type="AlphaFoldDB" id="A0A317KET6"/>
<dbReference type="SUPFAM" id="SSF88713">
    <property type="entry name" value="Glycoside hydrolase/deacetylase"/>
    <property type="match status" value="1"/>
</dbReference>
<reference evidence="5" key="1">
    <citation type="submission" date="2018-05" db="EMBL/GenBank/DDBJ databases">
        <title>Micromonospora globispora sp. nov. and Micromonospora rugosa sp. nov., isolated from marine sediment.</title>
        <authorList>
            <person name="Carro L."/>
            <person name="Aysel V."/>
            <person name="Cetin D."/>
            <person name="Igual J.M."/>
            <person name="Klenk H.-P."/>
            <person name="Trujillo M.E."/>
            <person name="Sahin N."/>
        </authorList>
    </citation>
    <scope>NUCLEOTIDE SEQUENCE [LARGE SCALE GENOMIC DNA]</scope>
    <source>
        <strain evidence="5">S2904</strain>
    </source>
</reference>
<dbReference type="InterPro" id="IPR002509">
    <property type="entry name" value="NODB_dom"/>
</dbReference>
<evidence type="ECO:0000313" key="5">
    <source>
        <dbReference type="Proteomes" id="UP000245683"/>
    </source>
</evidence>
<keyword evidence="5" id="KW-1185">Reference proteome</keyword>
<dbReference type="Pfam" id="PF01522">
    <property type="entry name" value="Polysacc_deac_1"/>
    <property type="match status" value="1"/>
</dbReference>
<evidence type="ECO:0000256" key="2">
    <source>
        <dbReference type="ARBA" id="ARBA00022729"/>
    </source>
</evidence>
<dbReference type="CDD" id="cd10918">
    <property type="entry name" value="CE4_NodB_like_5s_6s"/>
    <property type="match status" value="1"/>
</dbReference>
<comment type="subcellular location">
    <subcellularLocation>
        <location evidence="1">Secreted</location>
    </subcellularLocation>
</comment>
<evidence type="ECO:0000259" key="3">
    <source>
        <dbReference type="PROSITE" id="PS51677"/>
    </source>
</evidence>
<dbReference type="OrthoDB" id="9782872at2"/>
<sequence length="228" mass="24721">MYHRIGEVRHDPHHLAVTPRRFAGQMAALARLGLRGVAMSELVRAMRRGAHRRLVGITFDDGYADLADHVPAILHRHGFGATVFVVSGRLGGVNDWDAGTPWPLVDAAGVRRLADAGLEIGSHGRTHRRLAGADPALVRAETYDSRLDLEALLGRPVAGFAYPYGSMDAAARAAVREAGYAYGCAVFADRAAQSLSALPRVYVGEHDGVVRLAAKRFLYRWHVQKGSP</sequence>
<proteinExistence type="predicted"/>
<evidence type="ECO:0000256" key="1">
    <source>
        <dbReference type="ARBA" id="ARBA00004613"/>
    </source>
</evidence>
<organism evidence="4 5">
    <name type="scientific">Micromonospora globispora</name>
    <dbReference type="NCBI Taxonomy" id="1450148"/>
    <lineage>
        <taxon>Bacteria</taxon>
        <taxon>Bacillati</taxon>
        <taxon>Actinomycetota</taxon>
        <taxon>Actinomycetes</taxon>
        <taxon>Micromonosporales</taxon>
        <taxon>Micromonosporaceae</taxon>
        <taxon>Micromonospora</taxon>
    </lineage>
</organism>
<dbReference type="InterPro" id="IPR051398">
    <property type="entry name" value="Polysacch_Deacetylase"/>
</dbReference>
<dbReference type="Proteomes" id="UP000245683">
    <property type="component" value="Unassembled WGS sequence"/>
</dbReference>
<dbReference type="PANTHER" id="PTHR34216:SF3">
    <property type="entry name" value="POLY-BETA-1,6-N-ACETYL-D-GLUCOSAMINE N-DEACETYLASE"/>
    <property type="match status" value="1"/>
</dbReference>
<dbReference type="InterPro" id="IPR011330">
    <property type="entry name" value="Glyco_hydro/deAcase_b/a-brl"/>
</dbReference>
<gene>
    <name evidence="4" type="ORF">DLJ46_08030</name>
</gene>
<evidence type="ECO:0000313" key="4">
    <source>
        <dbReference type="EMBL" id="PWU50069.1"/>
    </source>
</evidence>
<dbReference type="PANTHER" id="PTHR34216">
    <property type="match status" value="1"/>
</dbReference>
<name>A0A317KET6_9ACTN</name>
<protein>
    <submittedName>
        <fullName evidence="4">Polysaccharide deacetylase</fullName>
    </submittedName>
</protein>
<dbReference type="GO" id="GO:0005576">
    <property type="term" value="C:extracellular region"/>
    <property type="evidence" value="ECO:0007669"/>
    <property type="project" value="UniProtKB-SubCell"/>
</dbReference>
<keyword evidence="2" id="KW-0732">Signal</keyword>
<dbReference type="EMBL" id="QGSV01000119">
    <property type="protein sequence ID" value="PWU50069.1"/>
    <property type="molecule type" value="Genomic_DNA"/>
</dbReference>
<dbReference type="GO" id="GO:0016810">
    <property type="term" value="F:hydrolase activity, acting on carbon-nitrogen (but not peptide) bonds"/>
    <property type="evidence" value="ECO:0007669"/>
    <property type="project" value="InterPro"/>
</dbReference>
<comment type="caution">
    <text evidence="4">The sequence shown here is derived from an EMBL/GenBank/DDBJ whole genome shotgun (WGS) entry which is preliminary data.</text>
</comment>
<dbReference type="GO" id="GO:0005975">
    <property type="term" value="P:carbohydrate metabolic process"/>
    <property type="evidence" value="ECO:0007669"/>
    <property type="project" value="InterPro"/>
</dbReference>
<dbReference type="PROSITE" id="PS51677">
    <property type="entry name" value="NODB"/>
    <property type="match status" value="1"/>
</dbReference>
<feature type="domain" description="NodB homology" evidence="3">
    <location>
        <begin position="53"/>
        <end position="228"/>
    </location>
</feature>
<dbReference type="Gene3D" id="3.20.20.370">
    <property type="entry name" value="Glycoside hydrolase/deacetylase"/>
    <property type="match status" value="1"/>
</dbReference>